<keyword evidence="1" id="KW-0560">Oxidoreductase</keyword>
<dbReference type="PANTHER" id="PTHR48084:SF4">
    <property type="entry name" value="2-OXOGLUTARATE OXIDOREDUCTASE SUBUNIT KORB"/>
    <property type="match status" value="1"/>
</dbReference>
<evidence type="ECO:0000256" key="1">
    <source>
        <dbReference type="ARBA" id="ARBA00023002"/>
    </source>
</evidence>
<dbReference type="GO" id="GO:0030976">
    <property type="term" value="F:thiamine pyrophosphate binding"/>
    <property type="evidence" value="ECO:0007669"/>
    <property type="project" value="InterPro"/>
</dbReference>
<evidence type="ECO:0000259" key="2">
    <source>
        <dbReference type="Pfam" id="PF02775"/>
    </source>
</evidence>
<accession>K1XHR1</accession>
<dbReference type="Gene3D" id="3.40.50.970">
    <property type="match status" value="1"/>
</dbReference>
<evidence type="ECO:0000313" key="3">
    <source>
        <dbReference type="EMBL" id="EKD24786.1"/>
    </source>
</evidence>
<organism evidence="3">
    <name type="scientific">uncultured bacterium</name>
    <name type="common">gcode 4</name>
    <dbReference type="NCBI Taxonomy" id="1234023"/>
    <lineage>
        <taxon>Bacteria</taxon>
        <taxon>environmental samples</taxon>
    </lineage>
</organism>
<dbReference type="Pfam" id="PF02775">
    <property type="entry name" value="TPP_enzyme_C"/>
    <property type="match status" value="1"/>
</dbReference>
<gene>
    <name evidence="3" type="ORF">ACD_80C00151G0001</name>
</gene>
<dbReference type="GO" id="GO:0045333">
    <property type="term" value="P:cellular respiration"/>
    <property type="evidence" value="ECO:0007669"/>
    <property type="project" value="UniProtKB-ARBA"/>
</dbReference>
<proteinExistence type="predicted"/>
<dbReference type="PANTHER" id="PTHR48084">
    <property type="entry name" value="2-OXOGLUTARATE OXIDOREDUCTASE SUBUNIT KORB-RELATED"/>
    <property type="match status" value="1"/>
</dbReference>
<dbReference type="InterPro" id="IPR029061">
    <property type="entry name" value="THDP-binding"/>
</dbReference>
<dbReference type="SUPFAM" id="SSF52518">
    <property type="entry name" value="Thiamin diphosphate-binding fold (THDP-binding)"/>
    <property type="match status" value="1"/>
</dbReference>
<comment type="caution">
    <text evidence="3">The sequence shown here is derived from an EMBL/GenBank/DDBJ whole genome shotgun (WGS) entry which is preliminary data.</text>
</comment>
<protein>
    <recommendedName>
        <fullName evidence="2">Thiamine pyrophosphate enzyme TPP-binding domain-containing protein</fullName>
    </recommendedName>
</protein>
<feature type="domain" description="Thiamine pyrophosphate enzyme TPP-binding" evidence="2">
    <location>
        <begin position="43"/>
        <end position="190"/>
    </location>
</feature>
<dbReference type="EMBL" id="AMFJ01036158">
    <property type="protein sequence ID" value="EKD24786.1"/>
    <property type="molecule type" value="Genomic_DNA"/>
</dbReference>
<sequence>MRAWLTKIQRCPGCWNFLINAAIKSALKQLNIPKHKVVIVSGIGCSGKTSQYIDSYGAETLHGRAVPFATGIKLANPDLTVIIYGGDWDGYGIGLGHLLHACRRNINLTYIVANNENYGLTTGQASPTTPLHIKTRSTPEGNEILPFDPNALSKAAGCAYSVHVIDKDLPLLTQAIVDGIKHDGFSHIDVDQACPTWRKW</sequence>
<name>K1XHR1_9BACT</name>
<dbReference type="AlphaFoldDB" id="K1XHR1"/>
<dbReference type="InterPro" id="IPR051457">
    <property type="entry name" value="2-oxoacid:Fd_oxidoreductase"/>
</dbReference>
<dbReference type="InterPro" id="IPR011766">
    <property type="entry name" value="TPP_enzyme_TPP-bd"/>
</dbReference>
<reference evidence="3" key="1">
    <citation type="journal article" date="2012" name="Science">
        <title>Fermentation, hydrogen, and sulfur metabolism in multiple uncultivated bacterial phyla.</title>
        <authorList>
            <person name="Wrighton K.C."/>
            <person name="Thomas B.C."/>
            <person name="Sharon I."/>
            <person name="Miller C.S."/>
            <person name="Castelle C.J."/>
            <person name="VerBerkmoes N.C."/>
            <person name="Wilkins M.J."/>
            <person name="Hettich R.L."/>
            <person name="Lipton M.S."/>
            <person name="Williams K.H."/>
            <person name="Long P.E."/>
            <person name="Banfield J.F."/>
        </authorList>
    </citation>
    <scope>NUCLEOTIDE SEQUENCE [LARGE SCALE GENOMIC DNA]</scope>
</reference>
<dbReference type="GO" id="GO:0016625">
    <property type="term" value="F:oxidoreductase activity, acting on the aldehyde or oxo group of donors, iron-sulfur protein as acceptor"/>
    <property type="evidence" value="ECO:0007669"/>
    <property type="project" value="UniProtKB-ARBA"/>
</dbReference>
<dbReference type="CDD" id="cd03375">
    <property type="entry name" value="TPP_OGFOR"/>
    <property type="match status" value="1"/>
</dbReference>